<sequence>MNIRSQVIFFFFFRFVHFIPFYFGYLTAWFQLESLTGLDVTLHIDEESSVPMPLLPLTKTMCGRLYWC</sequence>
<proteinExistence type="predicted"/>
<evidence type="ECO:0000313" key="3">
    <source>
        <dbReference type="Proteomes" id="UP000615446"/>
    </source>
</evidence>
<dbReference type="EMBL" id="BLAL01000242">
    <property type="protein sequence ID" value="GES95529.1"/>
    <property type="molecule type" value="Genomic_DNA"/>
</dbReference>
<gene>
    <name evidence="2" type="ORF">RCL2_002219200</name>
</gene>
<dbReference type="AlphaFoldDB" id="A0A8H3LYP4"/>
<keyword evidence="1" id="KW-0472">Membrane</keyword>
<evidence type="ECO:0000313" key="2">
    <source>
        <dbReference type="EMBL" id="GES95529.1"/>
    </source>
</evidence>
<evidence type="ECO:0000256" key="1">
    <source>
        <dbReference type="SAM" id="Phobius"/>
    </source>
</evidence>
<accession>A0A8H3LYP4</accession>
<protein>
    <submittedName>
        <fullName evidence="2">Uncharacterized protein</fullName>
    </submittedName>
</protein>
<keyword evidence="1" id="KW-0812">Transmembrane</keyword>
<comment type="caution">
    <text evidence="2">The sequence shown here is derived from an EMBL/GenBank/DDBJ whole genome shotgun (WGS) entry which is preliminary data.</text>
</comment>
<feature type="transmembrane region" description="Helical" evidence="1">
    <location>
        <begin position="7"/>
        <end position="30"/>
    </location>
</feature>
<name>A0A8H3LYP4_9GLOM</name>
<keyword evidence="1" id="KW-1133">Transmembrane helix</keyword>
<reference evidence="2" key="1">
    <citation type="submission" date="2019-10" db="EMBL/GenBank/DDBJ databases">
        <title>Conservation and host-specific expression of non-tandemly repeated heterogenous ribosome RNA gene in arbuscular mycorrhizal fungi.</title>
        <authorList>
            <person name="Maeda T."/>
            <person name="Kobayashi Y."/>
            <person name="Nakagawa T."/>
            <person name="Ezawa T."/>
            <person name="Yamaguchi K."/>
            <person name="Bino T."/>
            <person name="Nishimoto Y."/>
            <person name="Shigenobu S."/>
            <person name="Kawaguchi M."/>
        </authorList>
    </citation>
    <scope>NUCLEOTIDE SEQUENCE</scope>
    <source>
        <strain evidence="2">HR1</strain>
    </source>
</reference>
<organism evidence="2 3">
    <name type="scientific">Rhizophagus clarus</name>
    <dbReference type="NCBI Taxonomy" id="94130"/>
    <lineage>
        <taxon>Eukaryota</taxon>
        <taxon>Fungi</taxon>
        <taxon>Fungi incertae sedis</taxon>
        <taxon>Mucoromycota</taxon>
        <taxon>Glomeromycotina</taxon>
        <taxon>Glomeromycetes</taxon>
        <taxon>Glomerales</taxon>
        <taxon>Glomeraceae</taxon>
        <taxon>Rhizophagus</taxon>
    </lineage>
</organism>
<dbReference type="Proteomes" id="UP000615446">
    <property type="component" value="Unassembled WGS sequence"/>
</dbReference>